<keyword evidence="13" id="KW-1185">Reference proteome</keyword>
<dbReference type="PANTHER" id="PTHR30591:SF1">
    <property type="entry name" value="RECBCD ENZYME SUBUNIT RECC"/>
    <property type="match status" value="1"/>
</dbReference>
<dbReference type="Gene3D" id="3.40.50.10930">
    <property type="match status" value="1"/>
</dbReference>
<dbReference type="InterPro" id="IPR011335">
    <property type="entry name" value="Restrct_endonuc-II-like"/>
</dbReference>
<evidence type="ECO:0000256" key="5">
    <source>
        <dbReference type="ARBA" id="ARBA00022806"/>
    </source>
</evidence>
<keyword evidence="2 10" id="KW-0547">Nucleotide-binding</keyword>
<evidence type="ECO:0000256" key="7">
    <source>
        <dbReference type="ARBA" id="ARBA00022840"/>
    </source>
</evidence>
<comment type="caution">
    <text evidence="12">The sequence shown here is derived from an EMBL/GenBank/DDBJ whole genome shotgun (WGS) entry which is preliminary data.</text>
</comment>
<evidence type="ECO:0000256" key="3">
    <source>
        <dbReference type="ARBA" id="ARBA00022763"/>
    </source>
</evidence>
<dbReference type="PIRSF" id="PIRSF000980">
    <property type="entry name" value="RecC"/>
    <property type="match status" value="1"/>
</dbReference>
<dbReference type="Gene3D" id="1.10.10.160">
    <property type="match status" value="1"/>
</dbReference>
<evidence type="ECO:0000256" key="2">
    <source>
        <dbReference type="ARBA" id="ARBA00022741"/>
    </source>
</evidence>
<keyword evidence="6 10" id="KW-0269">Exonuclease</keyword>
<evidence type="ECO:0000259" key="11">
    <source>
        <dbReference type="Pfam" id="PF17946"/>
    </source>
</evidence>
<dbReference type="PANTHER" id="PTHR30591">
    <property type="entry name" value="RECBCD ENZYME SUBUNIT RECC"/>
    <property type="match status" value="1"/>
</dbReference>
<comment type="subunit">
    <text evidence="10">Heterotrimer of RecB, RecC and RecD. All subunits contribute to DNA-binding.</text>
</comment>
<proteinExistence type="inferred from homology"/>
<dbReference type="Pfam" id="PF17946">
    <property type="entry name" value="RecC_C"/>
    <property type="match status" value="1"/>
</dbReference>
<comment type="similarity">
    <text evidence="10">Belongs to the RecC family.</text>
</comment>
<dbReference type="InterPro" id="IPR041500">
    <property type="entry name" value="RecC_C"/>
</dbReference>
<dbReference type="Gene3D" id="3.40.50.300">
    <property type="entry name" value="P-loop containing nucleotide triphosphate hydrolases"/>
    <property type="match status" value="2"/>
</dbReference>
<evidence type="ECO:0000256" key="1">
    <source>
        <dbReference type="ARBA" id="ARBA00022722"/>
    </source>
</evidence>
<dbReference type="GO" id="GO:0005524">
    <property type="term" value="F:ATP binding"/>
    <property type="evidence" value="ECO:0007669"/>
    <property type="project" value="UniProtKB-UniRule"/>
</dbReference>
<keyword evidence="3 10" id="KW-0227">DNA damage</keyword>
<dbReference type="InterPro" id="IPR027417">
    <property type="entry name" value="P-loop_NTPase"/>
</dbReference>
<dbReference type="NCBIfam" id="TIGR01450">
    <property type="entry name" value="recC"/>
    <property type="match status" value="1"/>
</dbReference>
<evidence type="ECO:0000256" key="9">
    <source>
        <dbReference type="ARBA" id="ARBA00023204"/>
    </source>
</evidence>
<dbReference type="STRING" id="416169.RHOFW104T7_10645"/>
<evidence type="ECO:0000256" key="6">
    <source>
        <dbReference type="ARBA" id="ARBA00022839"/>
    </source>
</evidence>
<dbReference type="InterPro" id="IPR013986">
    <property type="entry name" value="DExx_box_DNA_helicase_dom_sf"/>
</dbReference>
<keyword evidence="1 10" id="KW-0540">Nuclease</keyword>
<comment type="function">
    <text evidence="10">A helicase/nuclease that prepares dsDNA breaks (DSB) for recombinational DNA repair. Binds to DSBs and unwinds DNA via a highly rapid and processive ATP-dependent bidirectional helicase activity. Unwinds dsDNA until it encounters a Chi (crossover hotspot instigator) sequence from the 3' direction. Cuts ssDNA a few nucleotides 3' to the Chi site. The properties and activities of the enzyme are changed at Chi. The Chi-altered holoenzyme produces a long 3'-ssDNA overhang and facilitates RecA-binding to the ssDNA for homologous DNA recombination and repair. Holoenzyme degrades any linearized DNA that is unable to undergo homologous recombination. In the holoenzyme this subunit recognizes the wild-type Chi sequence, and when added to isolated RecB increases its ATP-dependent helicase processivity.</text>
</comment>
<sequence length="1151" mass="126332">MRDNPDGLIVHRGSRTERLADALALQLEAQRPANPLAAQTVVVAHPGLRRWLLGHLAQRRGPHGGHGIAANIEMILPWQWFERAARRALGDEALIGGAYRHELLRWRLLMALPALQAPEVAAYLSGDDAARRSFQLAEHLAGLYTQYLIYRPDWILDWEQHPARHAGDWQAALWQRLRAAIPRPHRAQRSAALLQALRSGNALAGEPPLHVFGVSHLPPDVLAALQATALHVPVHLYFPDPCREHWVYLRRQRFLLAHADDPEALYYEVGHPLLVALGRIAQDFCLTLDECDALDERDPLDEAEPLDDATSLLARLQSSIRCLQPELVGAPIRAQQVDGAALEDILPALRHDASLRVHVCHTRLRELEVLKNALLRCLADNPSLQHRDIVVMAPDIGAYAPYLAAVFGEPAQYRHDPLHLPWHLADVGLAHAHPLMSAFAQVLDLAESRFTVSEVLDFLDVPAVARRFALDAGGRDALERWLRRARVAWGLDAAMKAEAGAAAVDANSWQFGLDRMYAGLIAGHDGGDGLLDGILPLEGVAGNAVEALGQLDRLLGELRQLRHAFAGARPLTAWSAWLLERLDALFLADPRDAAEQNALDALRRLVAGLAGQAAEAGLDTPLPWSVVREALRGALEAVPERQAFLLGGVTFCGLVPQRSIPFRVVCLLGMNEGEFPRPGHDAGLNQILAQPRRGDRDTRSEDRYLFLEALMSARDALHVSYVGEGVRDGKPRNPAAPLAELLQFLDEQHGLAGDETAERPWRVRHPLQPLDARYYERDAEGQPRHDPRLFSYEPAFLAAASISAGTPPFLDAPATTPETGAGEITLGTLRRFWRDPARDALLRGQGISLQALDDRGWPDREPLETPLEKIERVDHRLLFDALAAGRAELPAEPPAWLARSGMLAGGAIGERTWTQLRDALRPLLAQAQPLFAGAGAQAQPQAIELDLGDGLRLTGTVDRVFRGADGTLLWFDARPGRAANLKDLLDFYLDWACLQLARAGDGAPLQATLLEQVRRTQGGSSVLVAQAAGMLDTIRAQKGEQLRHGLRRLVEAYRAAAQRPLLFFPRAAQAWAGNEPENRLARAAAAWEGDGFNPGERDYAPGYAALLSHGLELFDVESPAHRAFVAATELVCGVLDPQRTTLMKVTQDTQP</sequence>
<dbReference type="EMBL" id="LVJS01000034">
    <property type="protein sequence ID" value="KZC24059.1"/>
    <property type="molecule type" value="Genomic_DNA"/>
</dbReference>
<dbReference type="SUPFAM" id="SSF52540">
    <property type="entry name" value="P-loop containing nucleoside triphosphate hydrolases"/>
    <property type="match status" value="2"/>
</dbReference>
<gene>
    <name evidence="10" type="primary">recC</name>
    <name evidence="12" type="ORF">RHOFW104T7_10645</name>
</gene>
<protein>
    <recommendedName>
        <fullName evidence="10">RecBCD enzyme subunit RecC</fullName>
    </recommendedName>
    <alternativeName>
        <fullName evidence="10">Exonuclease V subunit RecC</fullName>
        <shortName evidence="10">ExoV subunit RecC</shortName>
    </alternativeName>
    <alternativeName>
        <fullName evidence="10">Helicase/nuclease RecBCD subunit RecC</fullName>
    </alternativeName>
</protein>
<dbReference type="GO" id="GO:0003678">
    <property type="term" value="F:DNA helicase activity"/>
    <property type="evidence" value="ECO:0007669"/>
    <property type="project" value="UniProtKB-UniRule"/>
</dbReference>
<feature type="domain" description="RecC C-terminal" evidence="11">
    <location>
        <begin position="822"/>
        <end position="1073"/>
    </location>
</feature>
<dbReference type="InterPro" id="IPR006697">
    <property type="entry name" value="RecC"/>
</dbReference>
<reference evidence="12 13" key="1">
    <citation type="journal article" date="2016" name="MBio">
        <title>Lateral Gene Transfer in a Heavy Metal-Contaminated-Groundwater Microbial Community.</title>
        <authorList>
            <person name="Hemme C.L."/>
            <person name="Green S.J."/>
            <person name="Rishishwar L."/>
            <person name="Prakash O."/>
            <person name="Pettenato A."/>
            <person name="Chakraborty R."/>
            <person name="Deutschbauer A.M."/>
            <person name="Van Nostrand J.D."/>
            <person name="Wu L."/>
            <person name="He Z."/>
            <person name="Jordan I.K."/>
            <person name="Hazen T.C."/>
            <person name="Arkin A.P."/>
            <person name="Kostka J.E."/>
            <person name="Zhou J."/>
        </authorList>
    </citation>
    <scope>NUCLEOTIDE SEQUENCE [LARGE SCALE GENOMIC DNA]</scope>
    <source>
        <strain evidence="12 13">FW104-T7</strain>
    </source>
</reference>
<accession>A0A154QIQ9</accession>
<keyword evidence="8 10" id="KW-0238">DNA-binding</keyword>
<dbReference type="AlphaFoldDB" id="A0A154QIQ9"/>
<dbReference type="SUPFAM" id="SSF52980">
    <property type="entry name" value="Restriction endonuclease-like"/>
    <property type="match status" value="1"/>
</dbReference>
<keyword evidence="5 10" id="KW-0347">Helicase</keyword>
<evidence type="ECO:0000313" key="12">
    <source>
        <dbReference type="EMBL" id="KZC24059.1"/>
    </source>
</evidence>
<dbReference type="GO" id="GO:0000724">
    <property type="term" value="P:double-strand break repair via homologous recombination"/>
    <property type="evidence" value="ECO:0007669"/>
    <property type="project" value="UniProtKB-UniRule"/>
</dbReference>
<keyword evidence="4 10" id="KW-0378">Hydrolase</keyword>
<organism evidence="12 13">
    <name type="scientific">Rhodanobacter thiooxydans</name>
    <dbReference type="NCBI Taxonomy" id="416169"/>
    <lineage>
        <taxon>Bacteria</taxon>
        <taxon>Pseudomonadati</taxon>
        <taxon>Pseudomonadota</taxon>
        <taxon>Gammaproteobacteria</taxon>
        <taxon>Lysobacterales</taxon>
        <taxon>Rhodanobacteraceae</taxon>
        <taxon>Rhodanobacter</taxon>
    </lineage>
</organism>
<keyword evidence="7 10" id="KW-0067">ATP-binding</keyword>
<evidence type="ECO:0000256" key="8">
    <source>
        <dbReference type="ARBA" id="ARBA00023125"/>
    </source>
</evidence>
<evidence type="ECO:0000256" key="4">
    <source>
        <dbReference type="ARBA" id="ARBA00022801"/>
    </source>
</evidence>
<dbReference type="RefSeq" id="WP_063107685.1">
    <property type="nucleotide sequence ID" value="NZ_LVJS01000034.1"/>
</dbReference>
<dbReference type="Pfam" id="PF04257">
    <property type="entry name" value="Exonuc_V_gamma"/>
    <property type="match status" value="1"/>
</dbReference>
<dbReference type="HAMAP" id="MF_01486">
    <property type="entry name" value="RecC"/>
    <property type="match status" value="1"/>
</dbReference>
<dbReference type="Proteomes" id="UP000076131">
    <property type="component" value="Unassembled WGS sequence"/>
</dbReference>
<name>A0A154QIQ9_9GAMM</name>
<dbReference type="GO" id="GO:0003677">
    <property type="term" value="F:DNA binding"/>
    <property type="evidence" value="ECO:0007669"/>
    <property type="project" value="UniProtKB-UniRule"/>
</dbReference>
<evidence type="ECO:0000256" key="10">
    <source>
        <dbReference type="HAMAP-Rule" id="MF_01486"/>
    </source>
</evidence>
<dbReference type="GO" id="GO:0009338">
    <property type="term" value="C:exodeoxyribonuclease V complex"/>
    <property type="evidence" value="ECO:0007669"/>
    <property type="project" value="InterPro"/>
</dbReference>
<dbReference type="GO" id="GO:0008854">
    <property type="term" value="F:exodeoxyribonuclease V activity"/>
    <property type="evidence" value="ECO:0007669"/>
    <property type="project" value="InterPro"/>
</dbReference>
<keyword evidence="9 10" id="KW-0234">DNA repair</keyword>
<comment type="miscellaneous">
    <text evidence="10">In the RecBCD complex, RecB has a slow 3'-5' helicase, an exonuclease activity and loads RecA onto ssDNA, RecD has a fast 5'-3' helicase activity, while RecC stimulates the ATPase and processivity of the RecB helicase and contributes to recognition of the Chi site.</text>
</comment>
<evidence type="ECO:0000313" key="13">
    <source>
        <dbReference type="Proteomes" id="UP000076131"/>
    </source>
</evidence>